<dbReference type="STRING" id="1437605.AB656_04870"/>
<name>A0A086Z1Z4_9BIFI</name>
<dbReference type="InterPro" id="IPR050834">
    <property type="entry name" value="Glycosyltransf_2"/>
</dbReference>
<dbReference type="CDD" id="cd04185">
    <property type="entry name" value="GT_2_like_b"/>
    <property type="match status" value="1"/>
</dbReference>
<dbReference type="PATRIC" id="fig|1437605.7.peg.997"/>
<keyword evidence="3" id="KW-1185">Reference proteome</keyword>
<evidence type="ECO:0000313" key="2">
    <source>
        <dbReference type="EMBL" id="KFI40544.1"/>
    </source>
</evidence>
<dbReference type="InterPro" id="IPR029044">
    <property type="entry name" value="Nucleotide-diphossugar_trans"/>
</dbReference>
<protein>
    <submittedName>
        <fullName evidence="2">Glycosyl transferase family 2</fullName>
    </submittedName>
</protein>
<dbReference type="Proteomes" id="UP000029015">
    <property type="component" value="Unassembled WGS sequence"/>
</dbReference>
<dbReference type="PANTHER" id="PTHR43685">
    <property type="entry name" value="GLYCOSYLTRANSFERASE"/>
    <property type="match status" value="1"/>
</dbReference>
<dbReference type="PANTHER" id="PTHR43685:SF2">
    <property type="entry name" value="GLYCOSYLTRANSFERASE 2-LIKE DOMAIN-CONTAINING PROTEIN"/>
    <property type="match status" value="1"/>
</dbReference>
<dbReference type="KEGG" id="bact:AB656_04870"/>
<dbReference type="Gene3D" id="3.90.550.10">
    <property type="entry name" value="Spore Coat Polysaccharide Biosynthesis Protein SpsA, Chain A"/>
    <property type="match status" value="1"/>
</dbReference>
<sequence>MISRVTALVVSYNRSQLLRQCLDGLQAQTRKPDSIIVVDNASSDDSASVVQQHPCGAKLVQLSRNMGGAGGFSAGIALALEEGSDWDNSSIWIMDDDVIPTSTALEKLLDAAEEASRLNGRQPTVMGSQALWINGEIHGMSKPRPRTWVKAGHRTLKASAGAYQVRSLSFVSCLISAQAIRKARALPRSAYFLWNDDFEFTTRLLKDGIGYFVPASEVVHKTKVFGSSDADPGNRFFYEVRNKIWLMRYSSSNFTVMEFGELLAKTVRRWVLTLLRSKDRGLILKCLGRGLRAGFGTRPLDNASIFCAEPEVAQAIQAVEGDGFTGHKR</sequence>
<dbReference type="EMBL" id="JGYK01000001">
    <property type="protein sequence ID" value="KFI40544.1"/>
    <property type="molecule type" value="Genomic_DNA"/>
</dbReference>
<dbReference type="Pfam" id="PF00535">
    <property type="entry name" value="Glycos_transf_2"/>
    <property type="match status" value="1"/>
</dbReference>
<proteinExistence type="predicted"/>
<dbReference type="RefSeq" id="WP_033503696.1">
    <property type="nucleotide sequence ID" value="NZ_CP011786.1"/>
</dbReference>
<dbReference type="InterPro" id="IPR001173">
    <property type="entry name" value="Glyco_trans_2-like"/>
</dbReference>
<keyword evidence="2" id="KW-0808">Transferase</keyword>
<accession>A0A086Z1Z4</accession>
<organism evidence="2 3">
    <name type="scientific">Bifidobacterium actinocoloniiforme DSM 22766</name>
    <dbReference type="NCBI Taxonomy" id="1437605"/>
    <lineage>
        <taxon>Bacteria</taxon>
        <taxon>Bacillati</taxon>
        <taxon>Actinomycetota</taxon>
        <taxon>Actinomycetes</taxon>
        <taxon>Bifidobacteriales</taxon>
        <taxon>Bifidobacteriaceae</taxon>
        <taxon>Bifidobacterium</taxon>
    </lineage>
</organism>
<gene>
    <name evidence="2" type="ORF">BACT_1248</name>
</gene>
<dbReference type="OrthoDB" id="7665907at2"/>
<feature type="domain" description="Glycosyltransferase 2-like" evidence="1">
    <location>
        <begin position="7"/>
        <end position="115"/>
    </location>
</feature>
<dbReference type="GO" id="GO:0016740">
    <property type="term" value="F:transferase activity"/>
    <property type="evidence" value="ECO:0007669"/>
    <property type="project" value="UniProtKB-KW"/>
</dbReference>
<evidence type="ECO:0000313" key="3">
    <source>
        <dbReference type="Proteomes" id="UP000029015"/>
    </source>
</evidence>
<dbReference type="SUPFAM" id="SSF53448">
    <property type="entry name" value="Nucleotide-diphospho-sugar transferases"/>
    <property type="match status" value="1"/>
</dbReference>
<evidence type="ECO:0000259" key="1">
    <source>
        <dbReference type="Pfam" id="PF00535"/>
    </source>
</evidence>
<comment type="caution">
    <text evidence="2">The sequence shown here is derived from an EMBL/GenBank/DDBJ whole genome shotgun (WGS) entry which is preliminary data.</text>
</comment>
<dbReference type="AlphaFoldDB" id="A0A086Z1Z4"/>
<dbReference type="eggNOG" id="COG1216">
    <property type="taxonomic scope" value="Bacteria"/>
</dbReference>
<reference evidence="2 3" key="1">
    <citation type="submission" date="2014-03" db="EMBL/GenBank/DDBJ databases">
        <title>Genomics of Bifidobacteria.</title>
        <authorList>
            <person name="Ventura M."/>
            <person name="Milani C."/>
            <person name="Lugli G.A."/>
        </authorList>
    </citation>
    <scope>NUCLEOTIDE SEQUENCE [LARGE SCALE GENOMIC DNA]</scope>
    <source>
        <strain evidence="2 3">DSM 22766</strain>
    </source>
</reference>